<evidence type="ECO:0000256" key="1">
    <source>
        <dbReference type="SAM" id="MobiDB-lite"/>
    </source>
</evidence>
<proteinExistence type="predicted"/>
<keyword evidence="2" id="KW-0812">Transmembrane</keyword>
<sequence>MSPKKKRPLRKRSRAHTRDAPPTHAPTAAADEGMEPPIGPLSGLRISRTPVAIEPRARWPVAVWVLLVLLWAVGTPLFLLFTLAEGFWAQTQPEVPQSSVTALRGYVAAMVVCGVFAPLVGSGLALWLRRRIAAALFGCALLLSIGFGIWLTLLGPS</sequence>
<evidence type="ECO:0000313" key="4">
    <source>
        <dbReference type="Proteomes" id="UP001250214"/>
    </source>
</evidence>
<gene>
    <name evidence="3" type="ORF">RIF23_02300</name>
</gene>
<protein>
    <recommendedName>
        <fullName evidence="5">Major facilitator superfamily (MFS) profile domain-containing protein</fullName>
    </recommendedName>
</protein>
<comment type="caution">
    <text evidence="3">The sequence shown here is derived from an EMBL/GenBank/DDBJ whole genome shotgun (WGS) entry which is preliminary data.</text>
</comment>
<reference evidence="4" key="1">
    <citation type="submission" date="2023-07" db="EMBL/GenBank/DDBJ databases">
        <title>Novel species in the genus Lipingzhangella isolated from Sambhar Salt Lake.</title>
        <authorList>
            <person name="Jiya N."/>
            <person name="Kajale S."/>
            <person name="Sharma A."/>
        </authorList>
    </citation>
    <scope>NUCLEOTIDE SEQUENCE [LARGE SCALE GENOMIC DNA]</scope>
    <source>
        <strain evidence="4">LS1_29</strain>
    </source>
</reference>
<keyword evidence="2" id="KW-1133">Transmembrane helix</keyword>
<keyword evidence="4" id="KW-1185">Reference proteome</keyword>
<feature type="transmembrane region" description="Helical" evidence="2">
    <location>
        <begin position="103"/>
        <end position="127"/>
    </location>
</feature>
<dbReference type="Proteomes" id="UP001250214">
    <property type="component" value="Unassembled WGS sequence"/>
</dbReference>
<evidence type="ECO:0000256" key="2">
    <source>
        <dbReference type="SAM" id="Phobius"/>
    </source>
</evidence>
<evidence type="ECO:0000313" key="3">
    <source>
        <dbReference type="EMBL" id="MDS1269123.1"/>
    </source>
</evidence>
<name>A0ABU2H1E4_9ACTN</name>
<feature type="compositionally biased region" description="Low complexity" evidence="1">
    <location>
        <begin position="22"/>
        <end position="31"/>
    </location>
</feature>
<organism evidence="3 4">
    <name type="scientific">Lipingzhangella rawalii</name>
    <dbReference type="NCBI Taxonomy" id="2055835"/>
    <lineage>
        <taxon>Bacteria</taxon>
        <taxon>Bacillati</taxon>
        <taxon>Actinomycetota</taxon>
        <taxon>Actinomycetes</taxon>
        <taxon>Streptosporangiales</taxon>
        <taxon>Nocardiopsidaceae</taxon>
        <taxon>Lipingzhangella</taxon>
    </lineage>
</organism>
<evidence type="ECO:0008006" key="5">
    <source>
        <dbReference type="Google" id="ProtNLM"/>
    </source>
</evidence>
<accession>A0ABU2H1E4</accession>
<feature type="transmembrane region" description="Helical" evidence="2">
    <location>
        <begin position="134"/>
        <end position="153"/>
    </location>
</feature>
<dbReference type="EMBL" id="JAVLVT010000001">
    <property type="protein sequence ID" value="MDS1269123.1"/>
    <property type="molecule type" value="Genomic_DNA"/>
</dbReference>
<dbReference type="RefSeq" id="WP_310910634.1">
    <property type="nucleotide sequence ID" value="NZ_JAVLVT010000001.1"/>
</dbReference>
<feature type="region of interest" description="Disordered" evidence="1">
    <location>
        <begin position="1"/>
        <end position="35"/>
    </location>
</feature>
<keyword evidence="2" id="KW-0472">Membrane</keyword>
<feature type="transmembrane region" description="Helical" evidence="2">
    <location>
        <begin position="61"/>
        <end position="83"/>
    </location>
</feature>
<feature type="compositionally biased region" description="Basic residues" evidence="1">
    <location>
        <begin position="1"/>
        <end position="15"/>
    </location>
</feature>